<feature type="domain" description="Helicase C-terminal" evidence="11">
    <location>
        <begin position="414"/>
        <end position="555"/>
    </location>
</feature>
<dbReference type="Pfam" id="PF16203">
    <property type="entry name" value="ERCC3_RAD25_C"/>
    <property type="match status" value="1"/>
</dbReference>
<evidence type="ECO:0000256" key="3">
    <source>
        <dbReference type="ARBA" id="ARBA00022801"/>
    </source>
</evidence>
<dbReference type="Pfam" id="PF04851">
    <property type="entry name" value="ResIII"/>
    <property type="match status" value="1"/>
</dbReference>
<comment type="catalytic activity">
    <reaction evidence="9">
        <text>ATP + H2O = ADP + phosphate + H(+)</text>
        <dbReference type="Rhea" id="RHEA:13065"/>
        <dbReference type="ChEBI" id="CHEBI:15377"/>
        <dbReference type="ChEBI" id="CHEBI:15378"/>
        <dbReference type="ChEBI" id="CHEBI:30616"/>
        <dbReference type="ChEBI" id="CHEBI:43474"/>
        <dbReference type="ChEBI" id="CHEBI:456216"/>
        <dbReference type="EC" id="5.6.2.4"/>
    </reaction>
</comment>
<dbReference type="InterPro" id="IPR006935">
    <property type="entry name" value="Helicase/UvrB_N"/>
</dbReference>
<protein>
    <recommendedName>
        <fullName evidence="8">DNA 3'-5' helicase</fullName>
        <ecNumber evidence="8">5.6.2.4</ecNumber>
    </recommendedName>
</protein>
<evidence type="ECO:0000313" key="12">
    <source>
        <dbReference type="EMBL" id="BBO83741.1"/>
    </source>
</evidence>
<dbReference type="InterPro" id="IPR014001">
    <property type="entry name" value="Helicase_ATP-bd"/>
</dbReference>
<organism evidence="12 13">
    <name type="scientific">Desulfosarcina ovata subsp. sediminis</name>
    <dbReference type="NCBI Taxonomy" id="885957"/>
    <lineage>
        <taxon>Bacteria</taxon>
        <taxon>Pseudomonadati</taxon>
        <taxon>Thermodesulfobacteriota</taxon>
        <taxon>Desulfobacteria</taxon>
        <taxon>Desulfobacterales</taxon>
        <taxon>Desulfosarcinaceae</taxon>
        <taxon>Desulfosarcina</taxon>
    </lineage>
</organism>
<evidence type="ECO:0000259" key="10">
    <source>
        <dbReference type="PROSITE" id="PS51192"/>
    </source>
</evidence>
<keyword evidence="5" id="KW-0067">ATP-binding</keyword>
<dbReference type="Proteomes" id="UP000425960">
    <property type="component" value="Chromosome"/>
</dbReference>
<gene>
    <name evidence="12" type="primary">ssl2</name>
    <name evidence="12" type="ORF">DSCO28_43070</name>
</gene>
<dbReference type="InterPro" id="IPR032438">
    <property type="entry name" value="ERCC3_RAD25_C"/>
</dbReference>
<keyword evidence="3" id="KW-0378">Hydrolase</keyword>
<dbReference type="CDD" id="cd18789">
    <property type="entry name" value="SF2_C_XPB"/>
    <property type="match status" value="1"/>
</dbReference>
<dbReference type="SMART" id="SM00487">
    <property type="entry name" value="DEXDc"/>
    <property type="match status" value="1"/>
</dbReference>
<dbReference type="SUPFAM" id="SSF52540">
    <property type="entry name" value="P-loop containing nucleoside triphosphate hydrolases"/>
    <property type="match status" value="1"/>
</dbReference>
<dbReference type="PROSITE" id="PS51192">
    <property type="entry name" value="HELICASE_ATP_BIND_1"/>
    <property type="match status" value="1"/>
</dbReference>
<dbReference type="Pfam" id="PF13625">
    <property type="entry name" value="Helicase_C_3"/>
    <property type="match status" value="1"/>
</dbReference>
<dbReference type="InterPro" id="IPR050615">
    <property type="entry name" value="ATP-dep_DNA_Helicase"/>
</dbReference>
<accession>A0A5K7ZUA9</accession>
<name>A0A5K7ZUA9_9BACT</name>
<comment type="catalytic activity">
    <reaction evidence="7">
        <text>Couples ATP hydrolysis with the unwinding of duplex DNA by translocating in the 3'-5' direction.</text>
        <dbReference type="EC" id="5.6.2.4"/>
    </reaction>
</comment>
<evidence type="ECO:0000256" key="8">
    <source>
        <dbReference type="ARBA" id="ARBA00034808"/>
    </source>
</evidence>
<evidence type="ECO:0000259" key="11">
    <source>
        <dbReference type="PROSITE" id="PS51194"/>
    </source>
</evidence>
<sequence length="555" mass="62833">MTQAIVDTGPLIIQSDHTFMLETAHPRYADCRDFLASFAELVKSPEFIHTYRVTPLSMWNAAALEMSFDDIGKGLERFSRYTLPANVITDMREWHDLYGRLVLEKVSPTHLRLRVLDEVLLPRIGQIAEVNRFFGDSTADGWLIASGQRGDLKQALIKAGYPIKDICGYDAGAPLEIDLRDIDLDGQAFTLRDYQQDAVDAFYQGGRSTGGSGIIVLPCGSGKTIIGIGTAARISGHTLIITTNNVSVHQWRDELLAKTDLVADTIGEYTGLEKTVKPVTITTYQMLTHRRSKTAPMRNLAIFNHNSWGLIIYDEVHLLPAPVFRATTAIQAKRRLGLTATLVREDGKEDDVFALIGPKRYDVPWKTLENRGFIAEAVCTEYRIPLPREEEIRYARETKRRRYRVAAENPLKIELARELIDLHTEDHILVIGQYISQLEAIAEVLGHPLITGKTKHAEREKLYARFKSGDLRILIVSKVANFAVDLPDANVMIQISGTYGSRQEEAQRLGRILRPHDRRSCFYTLVSKGTDEQNFALNRQLFLVEQGYKYHIRYY</sequence>
<keyword evidence="6" id="KW-0413">Isomerase</keyword>
<evidence type="ECO:0000256" key="6">
    <source>
        <dbReference type="ARBA" id="ARBA00023235"/>
    </source>
</evidence>
<dbReference type="GO" id="GO:0043138">
    <property type="term" value="F:3'-5' DNA helicase activity"/>
    <property type="evidence" value="ECO:0007669"/>
    <property type="project" value="UniProtKB-EC"/>
</dbReference>
<evidence type="ECO:0000256" key="5">
    <source>
        <dbReference type="ARBA" id="ARBA00022840"/>
    </source>
</evidence>
<dbReference type="Gene3D" id="3.40.50.300">
    <property type="entry name" value="P-loop containing nucleotide triphosphate hydrolases"/>
    <property type="match status" value="2"/>
</dbReference>
<dbReference type="EMBL" id="AP021876">
    <property type="protein sequence ID" value="BBO83741.1"/>
    <property type="molecule type" value="Genomic_DNA"/>
</dbReference>
<evidence type="ECO:0000256" key="9">
    <source>
        <dbReference type="ARBA" id="ARBA00048988"/>
    </source>
</evidence>
<evidence type="ECO:0000256" key="2">
    <source>
        <dbReference type="ARBA" id="ARBA00022741"/>
    </source>
</evidence>
<dbReference type="PROSITE" id="PS51194">
    <property type="entry name" value="HELICASE_CTER"/>
    <property type="match status" value="1"/>
</dbReference>
<dbReference type="PANTHER" id="PTHR11274">
    <property type="entry name" value="RAD25/XP-B DNA REPAIR HELICASE"/>
    <property type="match status" value="1"/>
</dbReference>
<proteinExistence type="inferred from homology"/>
<dbReference type="GO" id="GO:0016787">
    <property type="term" value="F:hydrolase activity"/>
    <property type="evidence" value="ECO:0007669"/>
    <property type="project" value="UniProtKB-KW"/>
</dbReference>
<evidence type="ECO:0000256" key="1">
    <source>
        <dbReference type="ARBA" id="ARBA00006637"/>
    </source>
</evidence>
<evidence type="ECO:0000256" key="7">
    <source>
        <dbReference type="ARBA" id="ARBA00034617"/>
    </source>
</evidence>
<dbReference type="InterPro" id="IPR027417">
    <property type="entry name" value="P-loop_NTPase"/>
</dbReference>
<feature type="domain" description="Helicase ATP-binding" evidence="10">
    <location>
        <begin position="204"/>
        <end position="360"/>
    </location>
</feature>
<dbReference type="NCBIfam" id="NF045503">
    <property type="entry name" value="repair_heli_XPB"/>
    <property type="match status" value="1"/>
</dbReference>
<dbReference type="PRINTS" id="PR00851">
    <property type="entry name" value="XRODRMPGMNTB"/>
</dbReference>
<comment type="similarity">
    <text evidence="1">Belongs to the helicase family. RAD25/XPB subfamily.</text>
</comment>
<keyword evidence="4 12" id="KW-0347">Helicase</keyword>
<dbReference type="GO" id="GO:0003677">
    <property type="term" value="F:DNA binding"/>
    <property type="evidence" value="ECO:0007669"/>
    <property type="project" value="InterPro"/>
</dbReference>
<evidence type="ECO:0000313" key="13">
    <source>
        <dbReference type="Proteomes" id="UP000425960"/>
    </source>
</evidence>
<keyword evidence="2" id="KW-0547">Nucleotide-binding</keyword>
<dbReference type="EC" id="5.6.2.4" evidence="8"/>
<dbReference type="SMART" id="SM00490">
    <property type="entry name" value="HELICc"/>
    <property type="match status" value="1"/>
</dbReference>
<dbReference type="InterPro" id="IPR032830">
    <property type="entry name" value="XPB/Ssl2_N"/>
</dbReference>
<dbReference type="InterPro" id="IPR001650">
    <property type="entry name" value="Helicase_C-like"/>
</dbReference>
<dbReference type="GO" id="GO:0005524">
    <property type="term" value="F:ATP binding"/>
    <property type="evidence" value="ECO:0007669"/>
    <property type="project" value="UniProtKB-KW"/>
</dbReference>
<evidence type="ECO:0000256" key="4">
    <source>
        <dbReference type="ARBA" id="ARBA00022806"/>
    </source>
</evidence>
<reference evidence="12 13" key="1">
    <citation type="submission" date="2019-11" db="EMBL/GenBank/DDBJ databases">
        <title>Comparative genomics of hydrocarbon-degrading Desulfosarcina strains.</title>
        <authorList>
            <person name="Watanabe M."/>
            <person name="Kojima H."/>
            <person name="Fukui M."/>
        </authorList>
    </citation>
    <scope>NUCLEOTIDE SEQUENCE [LARGE SCALE GENOMIC DNA]</scope>
    <source>
        <strain evidence="12 13">28bB2T</strain>
    </source>
</reference>
<dbReference type="KEGG" id="dov:DSCO28_43070"/>
<dbReference type="AlphaFoldDB" id="A0A5K7ZUA9"/>
<dbReference type="PANTHER" id="PTHR11274:SF0">
    <property type="entry name" value="GENERAL TRANSCRIPTION AND DNA REPAIR FACTOR IIH HELICASE SUBUNIT XPB"/>
    <property type="match status" value="1"/>
</dbReference>
<dbReference type="RefSeq" id="WP_155311266.1">
    <property type="nucleotide sequence ID" value="NZ_AP021876.1"/>
</dbReference>